<proteinExistence type="predicted"/>
<dbReference type="SMART" id="SM00530">
    <property type="entry name" value="HTH_XRE"/>
    <property type="match status" value="1"/>
</dbReference>
<feature type="domain" description="HTH cro/C1-type" evidence="2">
    <location>
        <begin position="10"/>
        <end position="64"/>
    </location>
</feature>
<dbReference type="GO" id="GO:0003677">
    <property type="term" value="F:DNA binding"/>
    <property type="evidence" value="ECO:0007669"/>
    <property type="project" value="UniProtKB-KW"/>
</dbReference>
<dbReference type="CDD" id="cd00093">
    <property type="entry name" value="HTH_XRE"/>
    <property type="match status" value="1"/>
</dbReference>
<evidence type="ECO:0000256" key="1">
    <source>
        <dbReference type="ARBA" id="ARBA00023125"/>
    </source>
</evidence>
<organism evidence="3">
    <name type="scientific">Lactococcus garvieae</name>
    <dbReference type="NCBI Taxonomy" id="1363"/>
    <lineage>
        <taxon>Bacteria</taxon>
        <taxon>Bacillati</taxon>
        <taxon>Bacillota</taxon>
        <taxon>Bacilli</taxon>
        <taxon>Lactobacillales</taxon>
        <taxon>Streptococcaceae</taxon>
        <taxon>Lactococcus</taxon>
    </lineage>
</organism>
<dbReference type="PANTHER" id="PTHR46558:SF5">
    <property type="entry name" value="TRANSCRIPTION REGULATOR"/>
    <property type="match status" value="1"/>
</dbReference>
<gene>
    <name evidence="3" type="primary">cro</name>
</gene>
<dbReference type="InterPro" id="IPR001387">
    <property type="entry name" value="Cro/C1-type_HTH"/>
</dbReference>
<dbReference type="EMBL" id="KU821057">
    <property type="protein sequence ID" value="ANO58552.1"/>
    <property type="molecule type" value="Genomic_DNA"/>
</dbReference>
<dbReference type="InterPro" id="IPR010982">
    <property type="entry name" value="Lambda_DNA-bd_dom_sf"/>
</dbReference>
<sequence>MGGIRIYNNIKKYRENCGQSQEIVAKNIGITRQTLSLIELNKYNPTLKLCIMIARYFGTDLNALFWRKEYEKNKR</sequence>
<accession>A0A1B0Z2S4</accession>
<dbReference type="Pfam" id="PF01381">
    <property type="entry name" value="HTH_3"/>
    <property type="match status" value="1"/>
</dbReference>
<reference evidence="3" key="1">
    <citation type="journal article" date="2016" name="Appl. Environ. Microbiol.">
        <title>Novel Group of Leaderless Multipeptide Bacteriocins from Gram-Positive Bacteria.</title>
        <authorList>
            <person name="Ovchinnikov K.V."/>
            <person name="Chi H."/>
            <person name="Mehmeti I."/>
            <person name="Holo H."/>
            <person name="Nes I.F."/>
            <person name="Diep D.B."/>
        </authorList>
    </citation>
    <scope>NUCLEOTIDE SEQUENCE</scope>
    <source>
        <strain evidence="3">KS1546</strain>
    </source>
</reference>
<protein>
    <submittedName>
        <fullName evidence="3">Transcriptional regulator</fullName>
    </submittedName>
</protein>
<dbReference type="SUPFAM" id="SSF47413">
    <property type="entry name" value="lambda repressor-like DNA-binding domains"/>
    <property type="match status" value="1"/>
</dbReference>
<dbReference type="AlphaFoldDB" id="A0A1B0Z2S4"/>
<evidence type="ECO:0000259" key="2">
    <source>
        <dbReference type="PROSITE" id="PS50943"/>
    </source>
</evidence>
<evidence type="ECO:0000313" key="3">
    <source>
        <dbReference type="EMBL" id="ANO58552.1"/>
    </source>
</evidence>
<dbReference type="PROSITE" id="PS50943">
    <property type="entry name" value="HTH_CROC1"/>
    <property type="match status" value="1"/>
</dbReference>
<dbReference type="Gene3D" id="1.10.260.40">
    <property type="entry name" value="lambda repressor-like DNA-binding domains"/>
    <property type="match status" value="1"/>
</dbReference>
<dbReference type="PANTHER" id="PTHR46558">
    <property type="entry name" value="TRACRIPTIONAL REGULATORY PROTEIN-RELATED-RELATED"/>
    <property type="match status" value="1"/>
</dbReference>
<name>A0A1B0Z2S4_9LACT</name>
<keyword evidence="1" id="KW-0238">DNA-binding</keyword>